<accession>A0ABT6V9D9</accession>
<comment type="subcellular location">
    <subcellularLocation>
        <location evidence="1">Membrane</location>
        <topology evidence="1">Multi-pass membrane protein</topology>
    </subcellularLocation>
</comment>
<feature type="transmembrane region" description="Helical" evidence="5">
    <location>
        <begin position="120"/>
        <end position="139"/>
    </location>
</feature>
<feature type="transmembrane region" description="Helical" evidence="5">
    <location>
        <begin position="47"/>
        <end position="70"/>
    </location>
</feature>
<feature type="domain" description="Methylamine utilisation protein MauE" evidence="6">
    <location>
        <begin position="9"/>
        <end position="135"/>
    </location>
</feature>
<organism evidence="7 8">
    <name type="scientific">Flavobacterium algoritolerans</name>
    <dbReference type="NCBI Taxonomy" id="3041254"/>
    <lineage>
        <taxon>Bacteria</taxon>
        <taxon>Pseudomonadati</taxon>
        <taxon>Bacteroidota</taxon>
        <taxon>Flavobacteriia</taxon>
        <taxon>Flavobacteriales</taxon>
        <taxon>Flavobacteriaceae</taxon>
        <taxon>Flavobacterium</taxon>
    </lineage>
</organism>
<feature type="transmembrane region" description="Helical" evidence="5">
    <location>
        <begin position="7"/>
        <end position="27"/>
    </location>
</feature>
<evidence type="ECO:0000256" key="3">
    <source>
        <dbReference type="ARBA" id="ARBA00022989"/>
    </source>
</evidence>
<evidence type="ECO:0000256" key="1">
    <source>
        <dbReference type="ARBA" id="ARBA00004141"/>
    </source>
</evidence>
<reference evidence="7 8" key="1">
    <citation type="submission" date="2023-04" db="EMBL/GenBank/DDBJ databases">
        <title>Two novel species of Flavobacterium.</title>
        <authorList>
            <person name="Liu Q."/>
            <person name="Xin Y.-H."/>
        </authorList>
    </citation>
    <scope>NUCLEOTIDE SEQUENCE [LARGE SCALE GENOMIC DNA]</scope>
    <source>
        <strain evidence="7 8">LB1P51</strain>
    </source>
</reference>
<evidence type="ECO:0000313" key="7">
    <source>
        <dbReference type="EMBL" id="MDI5894812.1"/>
    </source>
</evidence>
<evidence type="ECO:0000313" key="8">
    <source>
        <dbReference type="Proteomes" id="UP001243403"/>
    </source>
</evidence>
<dbReference type="Proteomes" id="UP001243403">
    <property type="component" value="Unassembled WGS sequence"/>
</dbReference>
<dbReference type="InterPro" id="IPR009908">
    <property type="entry name" value="Methylamine_util_MauE"/>
</dbReference>
<dbReference type="EMBL" id="JASCRZ010000003">
    <property type="protein sequence ID" value="MDI5894812.1"/>
    <property type="molecule type" value="Genomic_DNA"/>
</dbReference>
<protein>
    <submittedName>
        <fullName evidence="7">MauE/DoxX family redox-associated membrane protein</fullName>
    </submittedName>
</protein>
<keyword evidence="2 5" id="KW-0812">Transmembrane</keyword>
<dbReference type="RefSeq" id="WP_282716508.1">
    <property type="nucleotide sequence ID" value="NZ_JASCRZ010000003.1"/>
</dbReference>
<keyword evidence="4 5" id="KW-0472">Membrane</keyword>
<sequence>MNQIKNIRNTLMITICYLTALLFIYAATSKGLDYENFSIQLGQSPLLSAFASWVSVTVPLAEIALALGLFIPRLRFVSLLGSFTLMVMFTAYIYIILNYSAFVPCSCGGVLEKLTWNQHLIFNLIFVVLIGIAIIFIPIQNTKIITNKKQS</sequence>
<name>A0ABT6V9D9_9FLAO</name>
<evidence type="ECO:0000256" key="2">
    <source>
        <dbReference type="ARBA" id="ARBA00022692"/>
    </source>
</evidence>
<gene>
    <name evidence="7" type="ORF">QLS65_07890</name>
</gene>
<comment type="caution">
    <text evidence="7">The sequence shown here is derived from an EMBL/GenBank/DDBJ whole genome shotgun (WGS) entry which is preliminary data.</text>
</comment>
<evidence type="ECO:0000256" key="4">
    <source>
        <dbReference type="ARBA" id="ARBA00023136"/>
    </source>
</evidence>
<proteinExistence type="predicted"/>
<dbReference type="Pfam" id="PF07291">
    <property type="entry name" value="MauE"/>
    <property type="match status" value="1"/>
</dbReference>
<evidence type="ECO:0000256" key="5">
    <source>
        <dbReference type="SAM" id="Phobius"/>
    </source>
</evidence>
<keyword evidence="8" id="KW-1185">Reference proteome</keyword>
<feature type="transmembrane region" description="Helical" evidence="5">
    <location>
        <begin position="77"/>
        <end position="100"/>
    </location>
</feature>
<evidence type="ECO:0000259" key="6">
    <source>
        <dbReference type="Pfam" id="PF07291"/>
    </source>
</evidence>
<keyword evidence="3 5" id="KW-1133">Transmembrane helix</keyword>